<evidence type="ECO:0000256" key="4">
    <source>
        <dbReference type="ARBA" id="ARBA00022692"/>
    </source>
</evidence>
<proteinExistence type="inferred from homology"/>
<dbReference type="EMBL" id="JAVDQK010000004">
    <property type="protein sequence ID" value="MDR6218297.1"/>
    <property type="molecule type" value="Genomic_DNA"/>
</dbReference>
<dbReference type="EC" id="2.1.1.-" evidence="10"/>
<feature type="transmembrane region" description="Helical" evidence="7">
    <location>
        <begin position="222"/>
        <end position="241"/>
    </location>
</feature>
<evidence type="ECO:0000259" key="8">
    <source>
        <dbReference type="Pfam" id="PF01478"/>
    </source>
</evidence>
<dbReference type="InterPro" id="IPR050882">
    <property type="entry name" value="Prepilin_peptidase/N-MTase"/>
</dbReference>
<dbReference type="InterPro" id="IPR000045">
    <property type="entry name" value="Prepilin_IV_endopep_pep"/>
</dbReference>
<dbReference type="EC" id="3.4.23.43" evidence="10"/>
<feature type="transmembrane region" description="Helical" evidence="7">
    <location>
        <begin position="164"/>
        <end position="185"/>
    </location>
</feature>
<feature type="transmembrane region" description="Helical" evidence="7">
    <location>
        <begin position="382"/>
        <end position="402"/>
    </location>
</feature>
<dbReference type="GO" id="GO:0032259">
    <property type="term" value="P:methylation"/>
    <property type="evidence" value="ECO:0007669"/>
    <property type="project" value="UniProtKB-KW"/>
</dbReference>
<evidence type="ECO:0000256" key="6">
    <source>
        <dbReference type="ARBA" id="ARBA00023136"/>
    </source>
</evidence>
<dbReference type="GO" id="GO:0004190">
    <property type="term" value="F:aspartic-type endopeptidase activity"/>
    <property type="evidence" value="ECO:0007669"/>
    <property type="project" value="UniProtKB-EC"/>
</dbReference>
<reference evidence="10" key="1">
    <citation type="submission" date="2023-07" db="EMBL/GenBank/DDBJ databases">
        <title>Sorghum-associated microbial communities from plants grown in Nebraska, USA.</title>
        <authorList>
            <person name="Schachtman D."/>
        </authorList>
    </citation>
    <scope>NUCLEOTIDE SEQUENCE</scope>
    <source>
        <strain evidence="10">BE330</strain>
    </source>
</reference>
<dbReference type="Pfam" id="PF01478">
    <property type="entry name" value="Peptidase_A24"/>
    <property type="match status" value="1"/>
</dbReference>
<feature type="transmembrane region" description="Helical" evidence="7">
    <location>
        <begin position="102"/>
        <end position="122"/>
    </location>
</feature>
<sequence length="409" mass="42157">MDPFILLAAVLGLLVGSFTNVLAYRIPAGRSVVHPPSACPTCARRLSPAELIPVLSWAVQRGRCRGCQQRISVRYPLVELTSAGLYAGIATLFPLAAVGTDGLPGLALLFAAATLLLTVTLIDLDTKTIPDGVNFTLLGLLLLGGYALPALGLPSPLLPWAHTVSGAVLACGAMALLALYAALLLRRGRERLDPSVPLGYVHVALGALVGGIGALIAQPGLALPSAALVSAAVPVVALLRGRAHLTPLLPERVILGLLPVALLSAARWGRAGDALTGILTGAGTAALICGLVWWFLDRRAAAAAARGEDAAPDTAAHDPEGFGFGDVKFAAVMGALLGGPGFLVAVLLAVMSGAAFGVFRLIILRRAGHVTRDAREIPFGPWLVLGTLLSFLWGQPILNWYLTLLGAGA</sequence>
<dbReference type="GO" id="GO:0008168">
    <property type="term" value="F:methyltransferase activity"/>
    <property type="evidence" value="ECO:0007669"/>
    <property type="project" value="UniProtKB-KW"/>
</dbReference>
<dbReference type="AlphaFoldDB" id="A0AAE3XD43"/>
<feature type="transmembrane region" description="Helical" evidence="7">
    <location>
        <begin position="197"/>
        <end position="216"/>
    </location>
</feature>
<evidence type="ECO:0000256" key="5">
    <source>
        <dbReference type="ARBA" id="ARBA00022989"/>
    </source>
</evidence>
<evidence type="ECO:0000313" key="11">
    <source>
        <dbReference type="Proteomes" id="UP001185331"/>
    </source>
</evidence>
<evidence type="ECO:0000256" key="2">
    <source>
        <dbReference type="ARBA" id="ARBA00005801"/>
    </source>
</evidence>
<dbReference type="Pfam" id="PF06750">
    <property type="entry name" value="A24_N_bact"/>
    <property type="match status" value="1"/>
</dbReference>
<evidence type="ECO:0000256" key="1">
    <source>
        <dbReference type="ARBA" id="ARBA00004651"/>
    </source>
</evidence>
<organism evidence="10 11">
    <name type="scientific">Deinococcus soli</name>
    <name type="common">ex Cha et al. 2016</name>
    <dbReference type="NCBI Taxonomy" id="1309411"/>
    <lineage>
        <taxon>Bacteria</taxon>
        <taxon>Thermotogati</taxon>
        <taxon>Deinococcota</taxon>
        <taxon>Deinococci</taxon>
        <taxon>Deinococcales</taxon>
        <taxon>Deinococcaceae</taxon>
        <taxon>Deinococcus</taxon>
    </lineage>
</organism>
<keyword evidence="10" id="KW-0489">Methyltransferase</keyword>
<keyword evidence="10" id="KW-0808">Transferase</keyword>
<keyword evidence="5 7" id="KW-1133">Transmembrane helix</keyword>
<protein>
    <submittedName>
        <fullName evidence="10">Leader peptidase (Prepilin peptidase)/N-methyltransferase</fullName>
        <ecNumber evidence="10">2.1.1.-</ecNumber>
        <ecNumber evidence="10">3.4.23.43</ecNumber>
    </submittedName>
</protein>
<dbReference type="PANTHER" id="PTHR30487">
    <property type="entry name" value="TYPE 4 PREPILIN-LIKE PROTEINS LEADER PEPTIDE-PROCESSING ENZYME"/>
    <property type="match status" value="1"/>
</dbReference>
<evidence type="ECO:0000256" key="7">
    <source>
        <dbReference type="SAM" id="Phobius"/>
    </source>
</evidence>
<dbReference type="PANTHER" id="PTHR30487:SF0">
    <property type="entry name" value="PREPILIN LEADER PEPTIDASE_N-METHYLTRANSFERASE-RELATED"/>
    <property type="match status" value="1"/>
</dbReference>
<comment type="subcellular location">
    <subcellularLocation>
        <location evidence="1">Cell membrane</location>
        <topology evidence="1">Multi-pass membrane protein</topology>
    </subcellularLocation>
</comment>
<keyword evidence="3" id="KW-1003">Cell membrane</keyword>
<feature type="transmembrane region" description="Helical" evidence="7">
    <location>
        <begin position="275"/>
        <end position="296"/>
    </location>
</feature>
<feature type="transmembrane region" description="Helical" evidence="7">
    <location>
        <begin position="134"/>
        <end position="152"/>
    </location>
</feature>
<keyword evidence="4 7" id="KW-0812">Transmembrane</keyword>
<evidence type="ECO:0000259" key="9">
    <source>
        <dbReference type="Pfam" id="PF06750"/>
    </source>
</evidence>
<dbReference type="GO" id="GO:0005886">
    <property type="term" value="C:plasma membrane"/>
    <property type="evidence" value="ECO:0007669"/>
    <property type="project" value="UniProtKB-SubCell"/>
</dbReference>
<comment type="caution">
    <text evidence="10">The sequence shown here is derived from an EMBL/GenBank/DDBJ whole genome shotgun (WGS) entry which is preliminary data.</text>
</comment>
<evidence type="ECO:0000256" key="3">
    <source>
        <dbReference type="ARBA" id="ARBA00022475"/>
    </source>
</evidence>
<feature type="domain" description="Prepilin type IV endopeptidase peptidase" evidence="8">
    <location>
        <begin position="248"/>
        <end position="358"/>
    </location>
</feature>
<comment type="similarity">
    <text evidence="2">Belongs to the peptidase A24 family.</text>
</comment>
<name>A0AAE3XD43_9DEIO</name>
<gene>
    <name evidence="10" type="ORF">J2Y00_001860</name>
</gene>
<keyword evidence="6 7" id="KW-0472">Membrane</keyword>
<accession>A0AAE3XD43</accession>
<feature type="domain" description="Prepilin peptidase A24 N-terminal" evidence="9">
    <location>
        <begin position="10"/>
        <end position="91"/>
    </location>
</feature>
<feature type="transmembrane region" description="Helical" evidence="7">
    <location>
        <begin position="342"/>
        <end position="362"/>
    </location>
</feature>
<dbReference type="GO" id="GO:0006465">
    <property type="term" value="P:signal peptide processing"/>
    <property type="evidence" value="ECO:0007669"/>
    <property type="project" value="TreeGrafter"/>
</dbReference>
<keyword evidence="10" id="KW-0378">Hydrolase</keyword>
<dbReference type="Proteomes" id="UP001185331">
    <property type="component" value="Unassembled WGS sequence"/>
</dbReference>
<dbReference type="InterPro" id="IPR010627">
    <property type="entry name" value="Prepilin_pept_A24_N"/>
</dbReference>
<dbReference type="RefSeq" id="WP_309854658.1">
    <property type="nucleotide sequence ID" value="NZ_JAVDQJ010000005.1"/>
</dbReference>
<evidence type="ECO:0000313" key="10">
    <source>
        <dbReference type="EMBL" id="MDR6218297.1"/>
    </source>
</evidence>